<keyword evidence="11 14" id="KW-0804">Transcription</keyword>
<feature type="coiled-coil region" evidence="15">
    <location>
        <begin position="471"/>
        <end position="537"/>
    </location>
</feature>
<evidence type="ECO:0000313" key="18">
    <source>
        <dbReference type="EMBL" id="EPQ12731.1"/>
    </source>
</evidence>
<feature type="binding site" evidence="13">
    <location>
        <position position="85"/>
    </location>
    <ligand>
        <name>Zn(2+)</name>
        <dbReference type="ChEBI" id="CHEBI:29105"/>
    </ligand>
</feature>
<evidence type="ECO:0000256" key="3">
    <source>
        <dbReference type="ARBA" id="ARBA00006167"/>
    </source>
</evidence>
<evidence type="ECO:0000256" key="12">
    <source>
        <dbReference type="ARBA" id="ARBA00023242"/>
    </source>
</evidence>
<dbReference type="AlphaFoldDB" id="S7N6T3"/>
<dbReference type="GO" id="GO:0005813">
    <property type="term" value="C:centrosome"/>
    <property type="evidence" value="ECO:0007669"/>
    <property type="project" value="UniProtKB-SubCell"/>
</dbReference>
<evidence type="ECO:0000256" key="5">
    <source>
        <dbReference type="ARBA" id="ARBA00022723"/>
    </source>
</evidence>
<dbReference type="CDD" id="cd08367">
    <property type="entry name" value="P53"/>
    <property type="match status" value="1"/>
</dbReference>
<keyword evidence="7 13" id="KW-0862">Zinc</keyword>
<protein>
    <recommendedName>
        <fullName evidence="14">Cellular tumor antigen p53</fullName>
    </recommendedName>
</protein>
<dbReference type="Proteomes" id="UP000052978">
    <property type="component" value="Unassembled WGS sequence"/>
</dbReference>
<evidence type="ECO:0000256" key="10">
    <source>
        <dbReference type="ARBA" id="ARBA00023159"/>
    </source>
</evidence>
<gene>
    <name evidence="18" type="ORF">D623_10023983</name>
</gene>
<comment type="subcellular location">
    <subcellularLocation>
        <location evidence="2">Cytoplasm</location>
        <location evidence="2">Cytoskeleton</location>
        <location evidence="2">Microtubule organizing center</location>
        <location evidence="2">Centrosome</location>
    </subcellularLocation>
    <subcellularLocation>
        <location evidence="14">Cytoplasm</location>
    </subcellularLocation>
    <subcellularLocation>
        <location evidence="14">Nucleus</location>
    </subcellularLocation>
    <subcellularLocation>
        <location evidence="1">Endoplasmic reticulum</location>
    </subcellularLocation>
</comment>
<comment type="similarity">
    <text evidence="3 14">Belongs to the p53 family.</text>
</comment>
<evidence type="ECO:0000256" key="1">
    <source>
        <dbReference type="ARBA" id="ARBA00004240"/>
    </source>
</evidence>
<sequence>MPVYKKAEHVTEVVKRCPNHELGRDFNEGQSAPASHLIRVEGNNLSQYVEDPVTGRQSVVVPYEPPQVGTEFTTILYNFMCNSSCVGGMNRRPILVIITLENRDFLTGLGCPNCIERFTSHGVHSIYQLQNLTLEILPMGSRRPQRQNLLLNPMEKGLMVLRSVAGHDCQPPAWKLRAKQQSLSKSAQAINLYYRRKSEFLQDASPKDRTFLLEMEELRNMFLQRPGCPQFCTRATSMSSSGMTSTTTLPVECCLGSKAWKPTKDSVSSQQDLDMKVDGPLLPVSQSAGELEYLRKKSESQQLSPAASSPALDQSHLRKRVPWYISVIHEKDHCLSTLVEEVQRLAKLKGEVQRRDEEILALQGEREALKKQLKYLLKSRGQEPSVCQMQEEFVLADRARGLESGGEEEEAGLEGEAERADQGAMGRKEAEGEEGEEEEPQELELDEEREAQQDQEGGGLKRFSCTDDAFEEELIAQLEEYEQVIQEFQLELGVARTRYNLATGAWEGGQEELIAQLEEYEQVIQEFQLELGVARTRYNLATATPSALQFSNLREEKKQKEVMGLIEKDNLLLRQLERLRNKIIQAAFSTPGIRSFGSEISDNDILEALQLERLRNKIIQAAFSTPGIRSFGSEISDNDILEALQTDAATRAAPSEGGGEQPGQRCRPFQRIISERMDYYNQLKHKGVKVPPLLMAEVFSSPSKSKKVASK</sequence>
<dbReference type="Pfam" id="PF00870">
    <property type="entry name" value="P53"/>
    <property type="match status" value="1"/>
</dbReference>
<keyword evidence="12 14" id="KW-0539">Nucleus</keyword>
<dbReference type="GO" id="GO:0046872">
    <property type="term" value="F:metal ion binding"/>
    <property type="evidence" value="ECO:0007669"/>
    <property type="project" value="UniProtKB-KW"/>
</dbReference>
<keyword evidence="8 14" id="KW-0805">Transcription regulation</keyword>
<organism evidence="18 19">
    <name type="scientific">Myotis brandtii</name>
    <name type="common">Brandt's bat</name>
    <dbReference type="NCBI Taxonomy" id="109478"/>
    <lineage>
        <taxon>Eukaryota</taxon>
        <taxon>Metazoa</taxon>
        <taxon>Chordata</taxon>
        <taxon>Craniata</taxon>
        <taxon>Vertebrata</taxon>
        <taxon>Euteleostomi</taxon>
        <taxon>Mammalia</taxon>
        <taxon>Eutheria</taxon>
        <taxon>Laurasiatheria</taxon>
        <taxon>Chiroptera</taxon>
        <taxon>Yangochiroptera</taxon>
        <taxon>Vespertilionidae</taxon>
        <taxon>Myotis</taxon>
    </lineage>
</organism>
<evidence type="ECO:0000256" key="4">
    <source>
        <dbReference type="ARBA" id="ARBA00022703"/>
    </source>
</evidence>
<dbReference type="PROSITE" id="PS00348">
    <property type="entry name" value="P53"/>
    <property type="match status" value="1"/>
</dbReference>
<feature type="domain" description="p53 DNA-binding" evidence="17">
    <location>
        <begin position="1"/>
        <end position="103"/>
    </location>
</feature>
<feature type="compositionally biased region" description="Basic and acidic residues" evidence="16">
    <location>
        <begin position="416"/>
        <end position="430"/>
    </location>
</feature>
<accession>S7N6T3</accession>
<feature type="binding site" evidence="13">
    <location>
        <position position="17"/>
    </location>
    <ligand>
        <name>Zn(2+)</name>
        <dbReference type="ChEBI" id="CHEBI:29105"/>
    </ligand>
</feature>
<dbReference type="InterPro" id="IPR011615">
    <property type="entry name" value="p53_DNA-bd"/>
</dbReference>
<feature type="region of interest" description="Disordered" evidence="16">
    <location>
        <begin position="401"/>
        <end position="463"/>
    </location>
</feature>
<dbReference type="SUPFAM" id="SSF47769">
    <property type="entry name" value="SAM/Pointed domain"/>
    <property type="match status" value="1"/>
</dbReference>
<evidence type="ECO:0000313" key="19">
    <source>
        <dbReference type="Proteomes" id="UP000052978"/>
    </source>
</evidence>
<feature type="binding site" evidence="13">
    <location>
        <position position="81"/>
    </location>
    <ligand>
        <name>Zn(2+)</name>
        <dbReference type="ChEBI" id="CHEBI:29105"/>
    </ligand>
</feature>
<keyword evidence="14" id="KW-0963">Cytoplasm</keyword>
<feature type="binding site" evidence="13">
    <location>
        <position position="20"/>
    </location>
    <ligand>
        <name>Zn(2+)</name>
        <dbReference type="ChEBI" id="CHEBI:29105"/>
    </ligand>
</feature>
<reference evidence="18 19" key="1">
    <citation type="journal article" date="2013" name="Nat. Commun.">
        <title>Genome analysis reveals insights into physiology and longevity of the Brandt's bat Myotis brandtii.</title>
        <authorList>
            <person name="Seim I."/>
            <person name="Fang X."/>
            <person name="Xiong Z."/>
            <person name="Lobanov A.V."/>
            <person name="Huang Z."/>
            <person name="Ma S."/>
            <person name="Feng Y."/>
            <person name="Turanov A.A."/>
            <person name="Zhu Y."/>
            <person name="Lenz T.L."/>
            <person name="Gerashchenko M.V."/>
            <person name="Fan D."/>
            <person name="Hee Yim S."/>
            <person name="Yao X."/>
            <person name="Jordan D."/>
            <person name="Xiong Y."/>
            <person name="Ma Y."/>
            <person name="Lyapunov A.N."/>
            <person name="Chen G."/>
            <person name="Kulakova O.I."/>
            <person name="Sun Y."/>
            <person name="Lee S.G."/>
            <person name="Bronson R.T."/>
            <person name="Moskalev A.A."/>
            <person name="Sunyaev S.R."/>
            <person name="Zhang G."/>
            <person name="Krogh A."/>
            <person name="Wang J."/>
            <person name="Gladyshev V.N."/>
        </authorList>
    </citation>
    <scope>NUCLEOTIDE SEQUENCE [LARGE SCALE GENOMIC DNA]</scope>
</reference>
<dbReference type="EMBL" id="KE163573">
    <property type="protein sequence ID" value="EPQ12731.1"/>
    <property type="molecule type" value="Genomic_DNA"/>
</dbReference>
<evidence type="ECO:0000256" key="8">
    <source>
        <dbReference type="ARBA" id="ARBA00023015"/>
    </source>
</evidence>
<dbReference type="SUPFAM" id="SSF49417">
    <property type="entry name" value="p53-like transcription factors"/>
    <property type="match status" value="1"/>
</dbReference>
<dbReference type="GO" id="GO:0003700">
    <property type="term" value="F:DNA-binding transcription factor activity"/>
    <property type="evidence" value="ECO:0007669"/>
    <property type="project" value="InterPro"/>
</dbReference>
<keyword evidence="14" id="KW-0131">Cell cycle</keyword>
<evidence type="ECO:0000256" key="13">
    <source>
        <dbReference type="PIRSR" id="PIRSR602117-1"/>
    </source>
</evidence>
<keyword evidence="5 13" id="KW-0479">Metal-binding</keyword>
<keyword evidence="6" id="KW-0256">Endoplasmic reticulum</keyword>
<keyword evidence="4 14" id="KW-0053">Apoptosis</keyword>
<dbReference type="InterPro" id="IPR013761">
    <property type="entry name" value="SAM/pointed_sf"/>
</dbReference>
<evidence type="ECO:0000256" key="9">
    <source>
        <dbReference type="ARBA" id="ARBA00023125"/>
    </source>
</evidence>
<feature type="coiled-coil region" evidence="15">
    <location>
        <begin position="345"/>
        <end position="372"/>
    </location>
</feature>
<dbReference type="PANTHER" id="PTHR18853">
    <property type="entry name" value="FORKHEAD-ASSOCIATED DOMAIN-CONTAINING PROTEIN 1-RELATED"/>
    <property type="match status" value="1"/>
</dbReference>
<comment type="subunit">
    <text evidence="14">Binds DNA as a homotetramer.</text>
</comment>
<dbReference type="GO" id="GO:0006915">
    <property type="term" value="P:apoptotic process"/>
    <property type="evidence" value="ECO:0007669"/>
    <property type="project" value="UniProtKB-KW"/>
</dbReference>
<keyword evidence="15" id="KW-0175">Coiled coil</keyword>
<dbReference type="GO" id="GO:0005634">
    <property type="term" value="C:nucleus"/>
    <property type="evidence" value="ECO:0007669"/>
    <property type="project" value="UniProtKB-SubCell"/>
</dbReference>
<dbReference type="InterPro" id="IPR052642">
    <property type="entry name" value="CC-FHA_domain"/>
</dbReference>
<evidence type="ECO:0000256" key="16">
    <source>
        <dbReference type="SAM" id="MobiDB-lite"/>
    </source>
</evidence>
<name>S7N6T3_MYOBR</name>
<dbReference type="Gene3D" id="2.60.40.720">
    <property type="match status" value="1"/>
</dbReference>
<dbReference type="PRINTS" id="PR00386">
    <property type="entry name" value="P53SUPPRESSR"/>
</dbReference>
<evidence type="ECO:0000259" key="17">
    <source>
        <dbReference type="Pfam" id="PF00870"/>
    </source>
</evidence>
<keyword evidence="19" id="KW-1185">Reference proteome</keyword>
<feature type="compositionally biased region" description="Acidic residues" evidence="16">
    <location>
        <begin position="405"/>
        <end position="415"/>
    </location>
</feature>
<dbReference type="InterPro" id="IPR057064">
    <property type="entry name" value="P53_central_site"/>
</dbReference>
<dbReference type="eggNOG" id="ENOG502QQ48">
    <property type="taxonomic scope" value="Eukaryota"/>
</dbReference>
<feature type="compositionally biased region" description="Acidic residues" evidence="16">
    <location>
        <begin position="431"/>
        <end position="449"/>
    </location>
</feature>
<dbReference type="GO" id="GO:0000976">
    <property type="term" value="F:transcription cis-regulatory region binding"/>
    <property type="evidence" value="ECO:0007669"/>
    <property type="project" value="InterPro"/>
</dbReference>
<dbReference type="GO" id="GO:0005783">
    <property type="term" value="C:endoplasmic reticulum"/>
    <property type="evidence" value="ECO:0007669"/>
    <property type="project" value="UniProtKB-SubCell"/>
</dbReference>
<evidence type="ECO:0000256" key="7">
    <source>
        <dbReference type="ARBA" id="ARBA00022833"/>
    </source>
</evidence>
<evidence type="ECO:0000256" key="6">
    <source>
        <dbReference type="ARBA" id="ARBA00022824"/>
    </source>
</evidence>
<evidence type="ECO:0000256" key="11">
    <source>
        <dbReference type="ARBA" id="ARBA00023163"/>
    </source>
</evidence>
<evidence type="ECO:0000256" key="15">
    <source>
        <dbReference type="SAM" id="Coils"/>
    </source>
</evidence>
<keyword evidence="9 14" id="KW-0238">DNA-binding</keyword>
<evidence type="ECO:0000256" key="2">
    <source>
        <dbReference type="ARBA" id="ARBA00004300"/>
    </source>
</evidence>
<dbReference type="InterPro" id="IPR008967">
    <property type="entry name" value="p53-like_TF_DNA-bd_sf"/>
</dbReference>
<keyword evidence="10 14" id="KW-0010">Activator</keyword>
<dbReference type="InterPro" id="IPR012346">
    <property type="entry name" value="p53/RUNT-type_TF_DNA-bd_sf"/>
</dbReference>
<proteinExistence type="inferred from homology"/>
<dbReference type="InterPro" id="IPR002117">
    <property type="entry name" value="p53_tumour_suppressor"/>
</dbReference>
<comment type="cofactor">
    <cofactor evidence="13 14">
        <name>Zn(2+)</name>
        <dbReference type="ChEBI" id="CHEBI:29105"/>
    </cofactor>
    <text evidence="13 14">Binds 1 zinc ion per subunit.</text>
</comment>
<dbReference type="PANTHER" id="PTHR18853:SF9">
    <property type="entry name" value="COILED-COIL DOMAIN-CONTAINING PROTEIN 27"/>
    <property type="match status" value="1"/>
</dbReference>
<comment type="function">
    <text evidence="14">Multifunctional transcription factor that induces cell cycle arrest, DNA repair or apoptosis upon binding to its target DNA sequence. Acts as a tumor suppressor in many tumor types; induces growth arrest or apoptosis depending on the physiological circumstances and cell type. Negatively regulates cell division by controlling expression of a set of genes required for this process. One of the activated genes is an inhibitor of cyclin-dependent kinases. Apoptosis induction seems to be mediated either by stimulation of BAX and FAS antigen expression, or by repression of Bcl-2 expression.</text>
</comment>
<evidence type="ECO:0000256" key="14">
    <source>
        <dbReference type="RuleBase" id="RU003304"/>
    </source>
</evidence>